<evidence type="ECO:0000313" key="1">
    <source>
        <dbReference type="EMBL" id="TDD73668.1"/>
    </source>
</evidence>
<sequence>MALEAAVGRADRSRATSNAGDVVLGEAFIMEDNRVVTVELISGYLRLTMPEEIRMYGEAWDRLLWWAEAASF</sequence>
<proteinExistence type="predicted"/>
<reference evidence="1 2" key="1">
    <citation type="submission" date="2019-03" db="EMBL/GenBank/DDBJ databases">
        <title>Draft genome sequences of novel Actinobacteria.</title>
        <authorList>
            <person name="Sahin N."/>
            <person name="Ay H."/>
            <person name="Saygin H."/>
        </authorList>
    </citation>
    <scope>NUCLEOTIDE SEQUENCE [LARGE SCALE GENOMIC DNA]</scope>
    <source>
        <strain evidence="1 2">H3C3</strain>
    </source>
</reference>
<dbReference type="EMBL" id="SMKU01000251">
    <property type="protein sequence ID" value="TDD73668.1"/>
    <property type="molecule type" value="Genomic_DNA"/>
</dbReference>
<protein>
    <submittedName>
        <fullName evidence="1">Uncharacterized protein</fullName>
    </submittedName>
</protein>
<accession>A0A4R5AL39</accession>
<keyword evidence="2" id="KW-1185">Reference proteome</keyword>
<name>A0A4R5AL39_9ACTN</name>
<comment type="caution">
    <text evidence="1">The sequence shown here is derived from an EMBL/GenBank/DDBJ whole genome shotgun (WGS) entry which is preliminary data.</text>
</comment>
<organism evidence="1 2">
    <name type="scientific">Actinomadura rubrisoli</name>
    <dbReference type="NCBI Taxonomy" id="2530368"/>
    <lineage>
        <taxon>Bacteria</taxon>
        <taxon>Bacillati</taxon>
        <taxon>Actinomycetota</taxon>
        <taxon>Actinomycetes</taxon>
        <taxon>Streptosporangiales</taxon>
        <taxon>Thermomonosporaceae</taxon>
        <taxon>Actinomadura</taxon>
    </lineage>
</organism>
<dbReference type="AlphaFoldDB" id="A0A4R5AL39"/>
<dbReference type="RefSeq" id="WP_131900496.1">
    <property type="nucleotide sequence ID" value="NZ_SMKU01000251.1"/>
</dbReference>
<gene>
    <name evidence="1" type="ORF">E1298_33575</name>
</gene>
<dbReference type="Proteomes" id="UP000294513">
    <property type="component" value="Unassembled WGS sequence"/>
</dbReference>
<evidence type="ECO:0000313" key="2">
    <source>
        <dbReference type="Proteomes" id="UP000294513"/>
    </source>
</evidence>